<evidence type="ECO:0000256" key="7">
    <source>
        <dbReference type="SAM" id="Phobius"/>
    </source>
</evidence>
<keyword evidence="5" id="KW-0676">Redox-active center</keyword>
<reference evidence="9 10" key="1">
    <citation type="submission" date="2019-03" db="EMBL/GenBank/DDBJ databases">
        <title>Genomic features of bacteria from cold environments.</title>
        <authorList>
            <person name="Shen L."/>
        </authorList>
    </citation>
    <scope>NUCLEOTIDE SEQUENCE [LARGE SCALE GENOMIC DNA]</scope>
    <source>
        <strain evidence="10">T3246-1</strain>
    </source>
</reference>
<keyword evidence="3" id="KW-0560">Oxidoreductase</keyword>
<evidence type="ECO:0000256" key="4">
    <source>
        <dbReference type="ARBA" id="ARBA00023157"/>
    </source>
</evidence>
<proteinExistence type="inferred from homology"/>
<dbReference type="Proteomes" id="UP000504882">
    <property type="component" value="Unassembled WGS sequence"/>
</dbReference>
<comment type="caution">
    <text evidence="9">The sequence shown here is derived from an EMBL/GenBank/DDBJ whole genome shotgun (WGS) entry which is preliminary data.</text>
</comment>
<keyword evidence="7" id="KW-0472">Membrane</keyword>
<feature type="compositionally biased region" description="Basic and acidic residues" evidence="6">
    <location>
        <begin position="1"/>
        <end position="10"/>
    </location>
</feature>
<name>A0ABY2E3Y4_9MICO</name>
<feature type="transmembrane region" description="Helical" evidence="7">
    <location>
        <begin position="48"/>
        <end position="69"/>
    </location>
</feature>
<feature type="region of interest" description="Disordered" evidence="6">
    <location>
        <begin position="237"/>
        <end position="257"/>
    </location>
</feature>
<gene>
    <name evidence="9" type="ORF">EXU48_12300</name>
</gene>
<dbReference type="CDD" id="cd02972">
    <property type="entry name" value="DsbA_family"/>
    <property type="match status" value="1"/>
</dbReference>
<evidence type="ECO:0000256" key="1">
    <source>
        <dbReference type="ARBA" id="ARBA00005791"/>
    </source>
</evidence>
<comment type="similarity">
    <text evidence="1">Belongs to the thioredoxin family. DsbA subfamily.</text>
</comment>
<dbReference type="InterPro" id="IPR036249">
    <property type="entry name" value="Thioredoxin-like_sf"/>
</dbReference>
<evidence type="ECO:0000256" key="5">
    <source>
        <dbReference type="ARBA" id="ARBA00023284"/>
    </source>
</evidence>
<dbReference type="EMBL" id="SMNA01000005">
    <property type="protein sequence ID" value="TDE94210.1"/>
    <property type="molecule type" value="Genomic_DNA"/>
</dbReference>
<evidence type="ECO:0000256" key="3">
    <source>
        <dbReference type="ARBA" id="ARBA00023002"/>
    </source>
</evidence>
<evidence type="ECO:0000256" key="2">
    <source>
        <dbReference type="ARBA" id="ARBA00022729"/>
    </source>
</evidence>
<dbReference type="Pfam" id="PF13462">
    <property type="entry name" value="Thioredoxin_4"/>
    <property type="match status" value="1"/>
</dbReference>
<keyword evidence="10" id="KW-1185">Reference proteome</keyword>
<dbReference type="Gene3D" id="3.40.30.10">
    <property type="entry name" value="Glutaredoxin"/>
    <property type="match status" value="1"/>
</dbReference>
<organism evidence="9 10">
    <name type="scientific">Occultella glacieicola</name>
    <dbReference type="NCBI Taxonomy" id="2518684"/>
    <lineage>
        <taxon>Bacteria</taxon>
        <taxon>Bacillati</taxon>
        <taxon>Actinomycetota</taxon>
        <taxon>Actinomycetes</taxon>
        <taxon>Micrococcales</taxon>
        <taxon>Ruaniaceae</taxon>
        <taxon>Occultella</taxon>
    </lineage>
</organism>
<evidence type="ECO:0000256" key="6">
    <source>
        <dbReference type="SAM" id="MobiDB-lite"/>
    </source>
</evidence>
<keyword evidence="4" id="KW-1015">Disulfide bond</keyword>
<feature type="region of interest" description="Disordered" evidence="6">
    <location>
        <begin position="1"/>
        <end position="27"/>
    </location>
</feature>
<dbReference type="InterPro" id="IPR012336">
    <property type="entry name" value="Thioredoxin-like_fold"/>
</dbReference>
<protein>
    <submittedName>
        <fullName evidence="9">Disulfide bond formation protein DsbA</fullName>
    </submittedName>
</protein>
<keyword evidence="7" id="KW-0812">Transmembrane</keyword>
<feature type="domain" description="Thioredoxin-like fold" evidence="8">
    <location>
        <begin position="108"/>
        <end position="258"/>
    </location>
</feature>
<evidence type="ECO:0000259" key="8">
    <source>
        <dbReference type="Pfam" id="PF13462"/>
    </source>
</evidence>
<keyword evidence="7" id="KW-1133">Transmembrane helix</keyword>
<evidence type="ECO:0000313" key="9">
    <source>
        <dbReference type="EMBL" id="TDE94210.1"/>
    </source>
</evidence>
<dbReference type="PANTHER" id="PTHR13887:SF14">
    <property type="entry name" value="DISULFIDE BOND FORMATION PROTEIN D"/>
    <property type="match status" value="1"/>
</dbReference>
<dbReference type="PANTHER" id="PTHR13887">
    <property type="entry name" value="GLUTATHIONE S-TRANSFERASE KAPPA"/>
    <property type="match status" value="1"/>
</dbReference>
<keyword evidence="2" id="KW-0732">Signal</keyword>
<accession>A0ABY2E3Y4</accession>
<sequence>MPRTQDKDESLMASNTPKSTREERREAARLEAARLREQAAKREKRNRGILIGAVVLVVALIATAGFFIFQAAGRTLLSDFEGEVPAGSNLHGGIPIGAEGAGSPNEGAVEVDVYLDFLCPYCGQFEEVNGADVATLVGDGTATVTYHPLANLDHLSAETMYSTRAANAFATVASDEPAMALPFAEALFANQPAEGGPGLTDDEIAAIAVEAGVSQEVADSLAAGTYTEWVRVATEQSQRDGVGGTPTIHIDGQDWSGNWTNPGEFMTAVTDAA</sequence>
<dbReference type="SUPFAM" id="SSF52833">
    <property type="entry name" value="Thioredoxin-like"/>
    <property type="match status" value="1"/>
</dbReference>
<evidence type="ECO:0000313" key="10">
    <source>
        <dbReference type="Proteomes" id="UP000504882"/>
    </source>
</evidence>